<keyword evidence="2" id="KW-0677">Repeat</keyword>
<evidence type="ECO:0000256" key="3">
    <source>
        <dbReference type="SAM" id="Phobius"/>
    </source>
</evidence>
<gene>
    <name evidence="5" type="ORF">RhiirA4_468754</name>
</gene>
<evidence type="ECO:0000313" key="5">
    <source>
        <dbReference type="EMBL" id="PKY51612.1"/>
    </source>
</evidence>
<evidence type="ECO:0000256" key="1">
    <source>
        <dbReference type="ARBA" id="ARBA00022441"/>
    </source>
</evidence>
<name>A0A2I1GYA1_9GLOM</name>
<keyword evidence="3" id="KW-1133">Transmembrane helix</keyword>
<dbReference type="AlphaFoldDB" id="A0A2I1GYA1"/>
<keyword evidence="4" id="KW-0732">Signal</keyword>
<dbReference type="PANTHER" id="PTHR46093">
    <property type="entry name" value="ACYL-COA-BINDING DOMAIN-CONTAINING PROTEIN 5"/>
    <property type="match status" value="1"/>
</dbReference>
<organism evidence="5 6">
    <name type="scientific">Rhizophagus irregularis</name>
    <dbReference type="NCBI Taxonomy" id="588596"/>
    <lineage>
        <taxon>Eukaryota</taxon>
        <taxon>Fungi</taxon>
        <taxon>Fungi incertae sedis</taxon>
        <taxon>Mucoromycota</taxon>
        <taxon>Glomeromycotina</taxon>
        <taxon>Glomeromycetes</taxon>
        <taxon>Glomerales</taxon>
        <taxon>Glomeraceae</taxon>
        <taxon>Rhizophagus</taxon>
    </lineage>
</organism>
<evidence type="ECO:0000256" key="2">
    <source>
        <dbReference type="ARBA" id="ARBA00022737"/>
    </source>
</evidence>
<dbReference type="Proteomes" id="UP000234323">
    <property type="component" value="Unassembled WGS sequence"/>
</dbReference>
<evidence type="ECO:0000256" key="4">
    <source>
        <dbReference type="SAM" id="SignalP"/>
    </source>
</evidence>
<comment type="caution">
    <text evidence="5">The sequence shown here is derived from an EMBL/GenBank/DDBJ whole genome shotgun (WGS) entry which is preliminary data.</text>
</comment>
<dbReference type="VEuPathDB" id="FungiDB:RhiirA1_463572"/>
<keyword evidence="3" id="KW-0472">Membrane</keyword>
<dbReference type="InterPro" id="IPR015915">
    <property type="entry name" value="Kelch-typ_b-propeller"/>
</dbReference>
<keyword evidence="1" id="KW-0880">Kelch repeat</keyword>
<dbReference type="Pfam" id="PF24681">
    <property type="entry name" value="Kelch_KLHDC2_KLHL20_DRC7"/>
    <property type="match status" value="1"/>
</dbReference>
<sequence length="572" mass="64503">MLRNPLTYIKLWFLFQFLLLDVNCQMKPKNRRDHTATYINDKLYILGGTHLYTDGNFFYHDFSVKFNTKNLAWQDLSNIKSVPPIHYGAASARGGETNNTLFLYGGIEYDPKMALVYTFDSQNEIWSVPEIKVPDISVNVTRKNFLTGIVDYNGKMYLWGGRLVENNNLFILDTIKLRWENGSLINAPISRFSYGATLLSNQNIIYMGGFRLGDELPLNEVYIYDTINNNWSTKITSGTIPSNRSDFSVVLGLDGQRIILFGGDDVRNLEIYDSLYVLNLNNFEWHIPKISGQIPKNRYGHQANVIGKYIVITFGNYCLYHIQKSKLISTILININLIGNRFGINDVNKVDYDPLDGGDILLLDISNNDEYVWTNEFEPLSLSSSATTTSPSTIAISPSATATSLSPFNNSQQSNKSSLSAANIAGAVVGTLFGGILLLLGCFFLYKWNHKRNESLTLGSENRGYIFTRGNNKGQEMAQLPINNNYIQHGKEVFHHGKEVLQAPSNESTTNHELLTISDLKDEHNKKLSLQDIDDDALQYLKNEMLQSLKQEIIQNLQNNGQASSSNITKSV</sequence>
<dbReference type="EMBL" id="LLXI01001051">
    <property type="protein sequence ID" value="PKY51612.1"/>
    <property type="molecule type" value="Genomic_DNA"/>
</dbReference>
<protein>
    <recommendedName>
        <fullName evidence="7">Galactose oxidase</fullName>
    </recommendedName>
</protein>
<accession>A0A2I1GYA1</accession>
<evidence type="ECO:0008006" key="7">
    <source>
        <dbReference type="Google" id="ProtNLM"/>
    </source>
</evidence>
<feature type="signal peptide" evidence="4">
    <location>
        <begin position="1"/>
        <end position="24"/>
    </location>
</feature>
<proteinExistence type="predicted"/>
<feature type="transmembrane region" description="Helical" evidence="3">
    <location>
        <begin position="424"/>
        <end position="446"/>
    </location>
</feature>
<keyword evidence="3" id="KW-0812">Transmembrane</keyword>
<keyword evidence="6" id="KW-1185">Reference proteome</keyword>
<dbReference type="Gene3D" id="2.120.10.80">
    <property type="entry name" value="Kelch-type beta propeller"/>
    <property type="match status" value="2"/>
</dbReference>
<feature type="chain" id="PRO_5014185046" description="Galactose oxidase" evidence="4">
    <location>
        <begin position="25"/>
        <end position="572"/>
    </location>
</feature>
<dbReference type="SUPFAM" id="SSF117281">
    <property type="entry name" value="Kelch motif"/>
    <property type="match status" value="2"/>
</dbReference>
<dbReference type="VEuPathDB" id="FungiDB:RhiirFUN_023869"/>
<evidence type="ECO:0000313" key="6">
    <source>
        <dbReference type="Proteomes" id="UP000234323"/>
    </source>
</evidence>
<reference evidence="5 6" key="1">
    <citation type="submission" date="2015-10" db="EMBL/GenBank/DDBJ databases">
        <title>Genome analyses suggest a sexual origin of heterokaryosis in a supposedly ancient asexual fungus.</title>
        <authorList>
            <person name="Ropars J."/>
            <person name="Sedzielewska K."/>
            <person name="Noel J."/>
            <person name="Charron P."/>
            <person name="Farinelli L."/>
            <person name="Marton T."/>
            <person name="Kruger M."/>
            <person name="Pelin A."/>
            <person name="Brachmann A."/>
            <person name="Corradi N."/>
        </authorList>
    </citation>
    <scope>NUCLEOTIDE SEQUENCE [LARGE SCALE GENOMIC DNA]</scope>
    <source>
        <strain evidence="5 6">A4</strain>
    </source>
</reference>
<dbReference type="VEuPathDB" id="FungiDB:FUN_003044"/>
<dbReference type="VEuPathDB" id="FungiDB:RhiirA1_515862"/>
<dbReference type="PANTHER" id="PTHR46093:SF18">
    <property type="entry name" value="FIBRONECTIN TYPE-III DOMAIN-CONTAINING PROTEIN"/>
    <property type="match status" value="1"/>
</dbReference>